<evidence type="ECO:0000313" key="2">
    <source>
        <dbReference type="EMBL" id="RKU43716.1"/>
    </source>
</evidence>
<dbReference type="Gene3D" id="1.10.150.750">
    <property type="match status" value="1"/>
</dbReference>
<dbReference type="InterPro" id="IPR051540">
    <property type="entry name" value="S-2-haloacid_dehalogenase"/>
</dbReference>
<dbReference type="InterPro" id="IPR036412">
    <property type="entry name" value="HAD-like_sf"/>
</dbReference>
<sequence length="269" mass="30102">MSPPSYPDLTGFKALSFDCYGTLIDWEGGLASSLHPLLSQLPPSHPFNQKPLLAVERFNHFSEHFWANQPNQLYNDNLIESFKALAQEMGVSLPDDDIVASIGTSAGHWPAFPDTVEALQRLHKHFKLIILSNVSNENIARTVADPLSPATFDGVYTAENIGSYKPSHRNFRYLFEHAKEDFAVDFEKGELLHVARSLTADHVPAKELGLRSVWIARGGDVEGHYGTGGNLKELQAQGKLGFEWKFQTMGEFADEVERQFSEKEKRSAE</sequence>
<reference evidence="2 3" key="1">
    <citation type="submission" date="2018-08" db="EMBL/GenBank/DDBJ databases">
        <title>Draft genome of the lignicolous fungus Coniochaeta pulveracea.</title>
        <authorList>
            <person name="Borstlap C.J."/>
            <person name="De Witt R.N."/>
            <person name="Botha A."/>
            <person name="Volschenk H."/>
        </authorList>
    </citation>
    <scope>NUCLEOTIDE SEQUENCE [LARGE SCALE GENOMIC DNA]</scope>
    <source>
        <strain evidence="2 3">CAB683</strain>
    </source>
</reference>
<dbReference type="PANTHER" id="PTHR43316:SF9">
    <property type="entry name" value="ACID DEHALOGENASE, PUTATIVE (AFU_ORTHOLOGUE AFUA_6G14460)-RELATED"/>
    <property type="match status" value="1"/>
</dbReference>
<proteinExistence type="predicted"/>
<dbReference type="EMBL" id="QVQW01000039">
    <property type="protein sequence ID" value="RKU43716.1"/>
    <property type="molecule type" value="Genomic_DNA"/>
</dbReference>
<comment type="caution">
    <text evidence="2">The sequence shown here is derived from an EMBL/GenBank/DDBJ whole genome shotgun (WGS) entry which is preliminary data.</text>
</comment>
<accession>A0A420Y757</accession>
<keyword evidence="3" id="KW-1185">Reference proteome</keyword>
<gene>
    <name evidence="2" type="ORF">DL546_004028</name>
</gene>
<dbReference type="InterPro" id="IPR023214">
    <property type="entry name" value="HAD_sf"/>
</dbReference>
<organism evidence="2 3">
    <name type="scientific">Coniochaeta pulveracea</name>
    <dbReference type="NCBI Taxonomy" id="177199"/>
    <lineage>
        <taxon>Eukaryota</taxon>
        <taxon>Fungi</taxon>
        <taxon>Dikarya</taxon>
        <taxon>Ascomycota</taxon>
        <taxon>Pezizomycotina</taxon>
        <taxon>Sordariomycetes</taxon>
        <taxon>Sordariomycetidae</taxon>
        <taxon>Coniochaetales</taxon>
        <taxon>Coniochaetaceae</taxon>
        <taxon>Coniochaeta</taxon>
    </lineage>
</organism>
<dbReference type="PANTHER" id="PTHR43316">
    <property type="entry name" value="HYDROLASE, HALOACID DELAHOGENASE-RELATED"/>
    <property type="match status" value="1"/>
</dbReference>
<keyword evidence="1" id="KW-0378">Hydrolase</keyword>
<dbReference type="SUPFAM" id="SSF56784">
    <property type="entry name" value="HAD-like"/>
    <property type="match status" value="1"/>
</dbReference>
<dbReference type="Proteomes" id="UP000275385">
    <property type="component" value="Unassembled WGS sequence"/>
</dbReference>
<dbReference type="OrthoDB" id="444127at2759"/>
<dbReference type="Gene3D" id="3.40.50.1000">
    <property type="entry name" value="HAD superfamily/HAD-like"/>
    <property type="match status" value="1"/>
</dbReference>
<evidence type="ECO:0000256" key="1">
    <source>
        <dbReference type="ARBA" id="ARBA00022801"/>
    </source>
</evidence>
<name>A0A420Y757_9PEZI</name>
<evidence type="ECO:0000313" key="3">
    <source>
        <dbReference type="Proteomes" id="UP000275385"/>
    </source>
</evidence>
<evidence type="ECO:0008006" key="4">
    <source>
        <dbReference type="Google" id="ProtNLM"/>
    </source>
</evidence>
<protein>
    <recommendedName>
        <fullName evidence="4">Haloacid dehalogenase, type II</fullName>
    </recommendedName>
</protein>
<dbReference type="GO" id="GO:0016787">
    <property type="term" value="F:hydrolase activity"/>
    <property type="evidence" value="ECO:0007669"/>
    <property type="project" value="UniProtKB-KW"/>
</dbReference>
<dbReference type="Pfam" id="PF00702">
    <property type="entry name" value="Hydrolase"/>
    <property type="match status" value="1"/>
</dbReference>
<dbReference type="AlphaFoldDB" id="A0A420Y757"/>